<keyword evidence="1" id="KW-0732">Signal</keyword>
<evidence type="ECO:0000313" key="2">
    <source>
        <dbReference type="EMBL" id="KAB1478536.1"/>
    </source>
</evidence>
<evidence type="ECO:0000256" key="1">
    <source>
        <dbReference type="SAM" id="SignalP"/>
    </source>
</evidence>
<sequence>MKVSKRTKTWIVAAVCTFCLGFGSSQATITDTVNYLPATVVLSDEVTYVNDGGLWPTLRNDGVARADSAVKGEDANVTVNRALAIVQTKEGYGLLDSKGAYVVQPAYKTVNSANRGHELVFSNPKDKDKGVGVKLDAPMIKRQGYASDLYFPFKDESTKRYGFKNVNDQIVIAPKYKDVVVSFSEDRAFVKTEKGQIVGIDGTGSELFTVAADYVSPYNDGLAQIERQASGFNLFGGFGGLAIGGIFGGGDSGLGIGIGVGHGHGGYLGWGDYDDGFYGFGGVAVARDKVKRGYIDRDGRTVVDSKLDYVYPMMPFGTIIENDNQLAVVDKKGNFLIPFGDYTFEGINLSDSYIALKNKYTEKRGVLNYLTNKNVLPFIYDGIDFMNDSYIVATAADGKHVYKMEPTRKEMFSLSRGAKHTFYGSEGFAWVTGDSLLGDGFTGYKIIDKDGKVVFEAKDIKIQAVSNFADEFSAVKVGGKWGIMNVEGQWLVEPIYKDIQFIVPTGENIMIFR</sequence>
<dbReference type="PANTHER" id="PTHR37841">
    <property type="entry name" value="GLR2918 PROTEIN"/>
    <property type="match status" value="1"/>
</dbReference>
<dbReference type="Proteomes" id="UP000434554">
    <property type="component" value="Unassembled WGS sequence"/>
</dbReference>
<dbReference type="EMBL" id="WBKH01000005">
    <property type="protein sequence ID" value="KAB1478536.1"/>
    <property type="molecule type" value="Genomic_DNA"/>
</dbReference>
<name>A0A833CBK4_9FIRM</name>
<feature type="signal peptide" evidence="1">
    <location>
        <begin position="1"/>
        <end position="27"/>
    </location>
</feature>
<dbReference type="GeneID" id="83054399"/>
<dbReference type="InterPro" id="IPR032774">
    <property type="entry name" value="WG_beta_rep"/>
</dbReference>
<feature type="chain" id="PRO_5032318205" evidence="1">
    <location>
        <begin position="28"/>
        <end position="513"/>
    </location>
</feature>
<protein>
    <submittedName>
        <fullName evidence="2">WG repeat-containing protein</fullName>
    </submittedName>
</protein>
<reference evidence="2 3" key="1">
    <citation type="submission" date="2019-09" db="EMBL/GenBank/DDBJ databases">
        <title>Draft genome sequence of 3 type strains from the CCUG.</title>
        <authorList>
            <person name="Pineiro-Iglesias B."/>
            <person name="Tunovic T."/>
            <person name="Unosson C."/>
            <person name="Inganas E."/>
            <person name="Ohlen M."/>
            <person name="Cardew S."/>
            <person name="Jensie-Markopoulos S."/>
            <person name="Salva-Serra F."/>
            <person name="Jaen-Luchoro D."/>
            <person name="Karlsson R."/>
            <person name="Svensson-Stadler L."/>
            <person name="Chun J."/>
            <person name="Moore E."/>
        </authorList>
    </citation>
    <scope>NUCLEOTIDE SEQUENCE [LARGE SCALE GENOMIC DNA]</scope>
    <source>
        <strain evidence="2 3">CCUG 65427</strain>
    </source>
</reference>
<organism evidence="2 3">
    <name type="scientific">Veillonella seminalis</name>
    <dbReference type="NCBI Taxonomy" id="1502943"/>
    <lineage>
        <taxon>Bacteria</taxon>
        <taxon>Bacillati</taxon>
        <taxon>Bacillota</taxon>
        <taxon>Negativicutes</taxon>
        <taxon>Veillonellales</taxon>
        <taxon>Veillonellaceae</taxon>
        <taxon>Veillonella</taxon>
    </lineage>
</organism>
<dbReference type="Pfam" id="PF14903">
    <property type="entry name" value="WG_beta_rep"/>
    <property type="match status" value="3"/>
</dbReference>
<dbReference type="PANTHER" id="PTHR37841:SF1">
    <property type="entry name" value="DUF3298 DOMAIN-CONTAINING PROTEIN"/>
    <property type="match status" value="1"/>
</dbReference>
<gene>
    <name evidence="2" type="ORF">F8R14_05055</name>
</gene>
<evidence type="ECO:0000313" key="3">
    <source>
        <dbReference type="Proteomes" id="UP000434554"/>
    </source>
</evidence>
<dbReference type="AlphaFoldDB" id="A0A833CBK4"/>
<proteinExistence type="predicted"/>
<dbReference type="RefSeq" id="WP_127007151.1">
    <property type="nucleotide sequence ID" value="NZ_CALMIE010000053.1"/>
</dbReference>
<comment type="caution">
    <text evidence="2">The sequence shown here is derived from an EMBL/GenBank/DDBJ whole genome shotgun (WGS) entry which is preliminary data.</text>
</comment>
<accession>A0A833CBK4</accession>